<protein>
    <recommendedName>
        <fullName evidence="2">FAD dependent oxidoreductase domain-containing protein</fullName>
    </recommendedName>
</protein>
<dbReference type="PANTHER" id="PTHR13847">
    <property type="entry name" value="SARCOSINE DEHYDROGENASE-RELATED"/>
    <property type="match status" value="1"/>
</dbReference>
<evidence type="ECO:0000259" key="2">
    <source>
        <dbReference type="Pfam" id="PF01266"/>
    </source>
</evidence>
<organism evidence="3 4">
    <name type="scientific">Fusarium vanettenii (strain ATCC MYA-4622 / CBS 123669 / FGSC 9596 / NRRL 45880 / 77-13-4)</name>
    <name type="common">Fusarium solani subsp. pisi</name>
    <dbReference type="NCBI Taxonomy" id="660122"/>
    <lineage>
        <taxon>Eukaryota</taxon>
        <taxon>Fungi</taxon>
        <taxon>Dikarya</taxon>
        <taxon>Ascomycota</taxon>
        <taxon>Pezizomycotina</taxon>
        <taxon>Sordariomycetes</taxon>
        <taxon>Hypocreomycetidae</taxon>
        <taxon>Hypocreales</taxon>
        <taxon>Nectriaceae</taxon>
        <taxon>Fusarium</taxon>
        <taxon>Fusarium solani species complex</taxon>
        <taxon>Fusarium vanettenii</taxon>
    </lineage>
</organism>
<keyword evidence="4" id="KW-1185">Reference proteome</keyword>
<dbReference type="SUPFAM" id="SSF51905">
    <property type="entry name" value="FAD/NAD(P)-binding domain"/>
    <property type="match status" value="1"/>
</dbReference>
<evidence type="ECO:0000313" key="4">
    <source>
        <dbReference type="Proteomes" id="UP000005206"/>
    </source>
</evidence>
<gene>
    <name evidence="3" type="ORF">NECHADRAFT_77166</name>
</gene>
<proteinExistence type="predicted"/>
<evidence type="ECO:0000256" key="1">
    <source>
        <dbReference type="SAM" id="MobiDB-lite"/>
    </source>
</evidence>
<dbReference type="OrthoDB" id="429143at2759"/>
<dbReference type="InterPro" id="IPR036188">
    <property type="entry name" value="FAD/NAD-bd_sf"/>
</dbReference>
<dbReference type="Gene3D" id="3.50.50.60">
    <property type="entry name" value="FAD/NAD(P)-binding domain"/>
    <property type="match status" value="1"/>
</dbReference>
<dbReference type="HOGENOM" id="CLU_022730_2_1_1"/>
<dbReference type="EMBL" id="GG698959">
    <property type="protein sequence ID" value="EEU34643.1"/>
    <property type="molecule type" value="Genomic_DNA"/>
</dbReference>
<feature type="domain" description="FAD dependent oxidoreductase" evidence="2">
    <location>
        <begin position="49"/>
        <end position="439"/>
    </location>
</feature>
<accession>C7ZMX2</accession>
<dbReference type="eggNOG" id="ENOG502QRBS">
    <property type="taxonomic scope" value="Eukaryota"/>
</dbReference>
<evidence type="ECO:0000313" key="3">
    <source>
        <dbReference type="EMBL" id="EEU34643.1"/>
    </source>
</evidence>
<dbReference type="GO" id="GO:0005737">
    <property type="term" value="C:cytoplasm"/>
    <property type="evidence" value="ECO:0007669"/>
    <property type="project" value="TreeGrafter"/>
</dbReference>
<dbReference type="Pfam" id="PF01266">
    <property type="entry name" value="DAO"/>
    <property type="match status" value="1"/>
</dbReference>
<dbReference type="RefSeq" id="XP_003040356.1">
    <property type="nucleotide sequence ID" value="XM_003040310.1"/>
</dbReference>
<reference evidence="3 4" key="1">
    <citation type="journal article" date="2009" name="PLoS Genet.">
        <title>The genome of Nectria haematococca: contribution of supernumerary chromosomes to gene expansion.</title>
        <authorList>
            <person name="Coleman J.J."/>
            <person name="Rounsley S.D."/>
            <person name="Rodriguez-Carres M."/>
            <person name="Kuo A."/>
            <person name="Wasmann C.C."/>
            <person name="Grimwood J."/>
            <person name="Schmutz J."/>
            <person name="Taga M."/>
            <person name="White G.J."/>
            <person name="Zhou S."/>
            <person name="Schwartz D.C."/>
            <person name="Freitag M."/>
            <person name="Ma L.J."/>
            <person name="Danchin E.G."/>
            <person name="Henrissat B."/>
            <person name="Coutinho P.M."/>
            <person name="Nelson D.R."/>
            <person name="Straney D."/>
            <person name="Napoli C.A."/>
            <person name="Barker B.M."/>
            <person name="Gribskov M."/>
            <person name="Rep M."/>
            <person name="Kroken S."/>
            <person name="Molnar I."/>
            <person name="Rensing C."/>
            <person name="Kennell J.C."/>
            <person name="Zamora J."/>
            <person name="Farman M.L."/>
            <person name="Selker E.U."/>
            <person name="Salamov A."/>
            <person name="Shapiro H."/>
            <person name="Pangilinan J."/>
            <person name="Lindquist E."/>
            <person name="Lamers C."/>
            <person name="Grigoriev I.V."/>
            <person name="Geiser D.M."/>
            <person name="Covert S.F."/>
            <person name="Temporini E."/>
            <person name="Vanetten H.D."/>
        </authorList>
    </citation>
    <scope>NUCLEOTIDE SEQUENCE [LARGE SCALE GENOMIC DNA]</scope>
    <source>
        <strain evidence="4">ATCC MYA-4622 / CBS 123669 / FGSC 9596 / NRRL 45880 / 77-13-4</strain>
    </source>
</reference>
<dbReference type="GeneID" id="9678797"/>
<dbReference type="PANTHER" id="PTHR13847:SF213">
    <property type="entry name" value="DEPENDENT OXIDOREDUCTASE, PUTATIVE-RELATED"/>
    <property type="match status" value="1"/>
</dbReference>
<dbReference type="InParanoid" id="C7ZMX2"/>
<dbReference type="Proteomes" id="UP000005206">
    <property type="component" value="Chromosome 3"/>
</dbReference>
<name>C7ZMX2_FUSV7</name>
<dbReference type="InterPro" id="IPR006076">
    <property type="entry name" value="FAD-dep_OxRdtase"/>
</dbReference>
<feature type="region of interest" description="Disordered" evidence="1">
    <location>
        <begin position="1"/>
        <end position="26"/>
    </location>
</feature>
<feature type="compositionally biased region" description="Basic and acidic residues" evidence="1">
    <location>
        <begin position="1"/>
        <end position="13"/>
    </location>
</feature>
<dbReference type="KEGG" id="nhe:NECHADRAFT_77166"/>
<dbReference type="VEuPathDB" id="FungiDB:NECHADRAFT_77166"/>
<dbReference type="Gene3D" id="3.30.9.10">
    <property type="entry name" value="D-Amino Acid Oxidase, subunit A, domain 2"/>
    <property type="match status" value="1"/>
</dbReference>
<sequence length="483" mass="53023">MKPESASKLKSLLEADPGLPSESAPPSYWMLPEHPISSIQSAILPDKTDVTVLGAGLTGTSAVKSLLGTTDDSTTIAVLDARTICSGATGRNGGNLLTPGPLLYNHLRSTYGPELAHKFIDFTHRVVSTTKEAMEKVAPEQSEIRAVTRIYAYKDQGLFQAAKQSVLDYEASRPESKGSHIILEREQVIKKYSVRGIVGAIELQAYSAWPYRFITEFWAAMIEEHKSRLSVETNTPVTKIEYDPDPAHPNHPYVLSTPRGVIRSSRVVHCTNAYSPHLLPGLRGRLYPYRETMTVQDLGAGHGELRCWGIIQEPQTDAITGAMTSQLLYLQQNLKSGQYFFGGGFNTIPEILNTDDTPTDPRTSQYLQSELSSFLDAPREAPQLVSTWTGVQGMTSDSAPLVGQVPKELSGRDGSDEWIAAGFNGGGMCMCWLAADALVTMMKGEPVPEWLPDFFVISEERLAGKLTVERSVEVMAPYWKQPS</sequence>
<dbReference type="AlphaFoldDB" id="C7ZMX2"/>
<dbReference type="STRING" id="660122.C7ZMX2"/>